<evidence type="ECO:0000313" key="9">
    <source>
        <dbReference type="Ensembl" id="ENSOANP00000050846.1"/>
    </source>
</evidence>
<proteinExistence type="inferred from homology"/>
<dbReference type="PANTHER" id="PTHR14582:SF1">
    <property type="entry name" value="CENTROMERE PROTEIN O"/>
    <property type="match status" value="1"/>
</dbReference>
<dbReference type="GO" id="GO:0005634">
    <property type="term" value="C:nucleus"/>
    <property type="evidence" value="ECO:0007669"/>
    <property type="project" value="UniProtKB-SubCell"/>
</dbReference>
<dbReference type="InterPro" id="IPR018464">
    <property type="entry name" value="CENP-O"/>
</dbReference>
<evidence type="ECO:0000313" key="10">
    <source>
        <dbReference type="Proteomes" id="UP000002279"/>
    </source>
</evidence>
<reference evidence="9" key="2">
    <citation type="submission" date="2025-08" db="UniProtKB">
        <authorList>
            <consortium name="Ensembl"/>
        </authorList>
    </citation>
    <scope>IDENTIFICATION</scope>
    <source>
        <strain evidence="9">Glennie</strain>
    </source>
</reference>
<feature type="region of interest" description="Disordered" evidence="8">
    <location>
        <begin position="61"/>
        <end position="89"/>
    </location>
</feature>
<gene>
    <name evidence="9" type="primary">CENPO</name>
</gene>
<dbReference type="KEGG" id="oaa:100085908"/>
<feature type="region of interest" description="Disordered" evidence="8">
    <location>
        <begin position="301"/>
        <end position="356"/>
    </location>
</feature>
<feature type="compositionally biased region" description="Low complexity" evidence="8">
    <location>
        <begin position="308"/>
        <end position="320"/>
    </location>
</feature>
<organism evidence="9 10">
    <name type="scientific">Ornithorhynchus anatinus</name>
    <name type="common">Duckbill platypus</name>
    <dbReference type="NCBI Taxonomy" id="9258"/>
    <lineage>
        <taxon>Eukaryota</taxon>
        <taxon>Metazoa</taxon>
        <taxon>Chordata</taxon>
        <taxon>Craniata</taxon>
        <taxon>Vertebrata</taxon>
        <taxon>Euteleostomi</taxon>
        <taxon>Mammalia</taxon>
        <taxon>Monotremata</taxon>
        <taxon>Ornithorhynchidae</taxon>
        <taxon>Ornithorhynchus</taxon>
    </lineage>
</organism>
<dbReference type="InParanoid" id="A0A6I8PDL8"/>
<evidence type="ECO:0000256" key="5">
    <source>
        <dbReference type="ARBA" id="ARBA00022454"/>
    </source>
</evidence>
<dbReference type="CTD" id="79172"/>
<name>A0A6I8PDL8_ORNAN</name>
<dbReference type="GO" id="GO:0031511">
    <property type="term" value="C:Mis6-Sim4 complex"/>
    <property type="evidence" value="ECO:0000318"/>
    <property type="project" value="GO_Central"/>
</dbReference>
<evidence type="ECO:0000256" key="6">
    <source>
        <dbReference type="ARBA" id="ARBA00023242"/>
    </source>
</evidence>
<dbReference type="OMA" id="MEWANDG"/>
<keyword evidence="7" id="KW-0137">Centromere</keyword>
<evidence type="ECO:0000256" key="3">
    <source>
        <dbReference type="ARBA" id="ARBA00007321"/>
    </source>
</evidence>
<dbReference type="CDD" id="cd23835">
    <property type="entry name" value="DRWD-N_CENP-O"/>
    <property type="match status" value="1"/>
</dbReference>
<protein>
    <recommendedName>
        <fullName evidence="4">Centromere protein O</fullName>
    </recommendedName>
</protein>
<evidence type="ECO:0000256" key="7">
    <source>
        <dbReference type="ARBA" id="ARBA00023328"/>
    </source>
</evidence>
<dbReference type="GeneTree" id="ENSGT00390000016702"/>
<dbReference type="PANTHER" id="PTHR14582">
    <property type="entry name" value="INNER KINETOCHORE SUBUNIT MAL2"/>
    <property type="match status" value="1"/>
</dbReference>
<evidence type="ECO:0000256" key="8">
    <source>
        <dbReference type="SAM" id="MobiDB-lite"/>
    </source>
</evidence>
<keyword evidence="6" id="KW-0539">Nucleus</keyword>
<evidence type="ECO:0000256" key="1">
    <source>
        <dbReference type="ARBA" id="ARBA00004123"/>
    </source>
</evidence>
<sequence>MEPVTAFLRDGVLSHLETLEARALGLARQQEAQETQRRQQERVEALSAKIRDLRRQRDELRARAKARRTRRLPQPGAPGGSPDPTPPRELTEKALLEMRLERTQAVLQAFHWTGISGKQTKPGACLYIGTAFEGTLLDRYYVDLVGRDPPRIRRHSIPPFIPLEQLAARHLRADMRGFLLCLSQHLNAYASRKYQADRFQSRFAACLSGPMQRNSACNLLSFTYRLEQEGQSFHFAAKLAYADPTSSLPTDVTVTVQGTPSALREERRAAHAVQFRQEPLHRAFATLSGLGLGAAGGVSEGVPGLGPPDGLSSGLLPKTLGPGGPAGRRSGGETASGRAPFPGPKAEHATPARTKT</sequence>
<dbReference type="OrthoDB" id="10050372at2759"/>
<dbReference type="Bgee" id="ENSOANG00000036561">
    <property type="expression patterns" value="Expressed in testis and 7 other cell types or tissues"/>
</dbReference>
<dbReference type="CDD" id="cd23836">
    <property type="entry name" value="DRWD-C_CENP-O"/>
    <property type="match status" value="1"/>
</dbReference>
<reference evidence="9" key="3">
    <citation type="submission" date="2025-09" db="UniProtKB">
        <authorList>
            <consortium name="Ensembl"/>
        </authorList>
    </citation>
    <scope>IDENTIFICATION</scope>
    <source>
        <strain evidence="9">Glennie</strain>
    </source>
</reference>
<dbReference type="FunCoup" id="A0A6I8PDL8">
    <property type="interactions" value="2273"/>
</dbReference>
<dbReference type="RefSeq" id="XP_028908726.1">
    <property type="nucleotide sequence ID" value="XM_029052893.1"/>
</dbReference>
<dbReference type="Ensembl" id="ENSOANT00000059460.1">
    <property type="protein sequence ID" value="ENSOANP00000050846.1"/>
    <property type="gene ID" value="ENSOANG00000036561.1"/>
</dbReference>
<dbReference type="Proteomes" id="UP000002279">
    <property type="component" value="Chromosome X2"/>
</dbReference>
<dbReference type="GeneID" id="100085908"/>
<reference evidence="9 10" key="1">
    <citation type="journal article" date="2008" name="Nature">
        <title>Genome analysis of the platypus reveals unique signatures of evolution.</title>
        <authorList>
            <person name="Warren W.C."/>
            <person name="Hillier L.W."/>
            <person name="Marshall Graves J.A."/>
            <person name="Birney E."/>
            <person name="Ponting C.P."/>
            <person name="Grutzner F."/>
            <person name="Belov K."/>
            <person name="Miller W."/>
            <person name="Clarke L."/>
            <person name="Chinwalla A.T."/>
            <person name="Yang S.P."/>
            <person name="Heger A."/>
            <person name="Locke D.P."/>
            <person name="Miethke P."/>
            <person name="Waters P.D."/>
            <person name="Veyrunes F."/>
            <person name="Fulton L."/>
            <person name="Fulton B."/>
            <person name="Graves T."/>
            <person name="Wallis J."/>
            <person name="Puente X.S."/>
            <person name="Lopez-Otin C."/>
            <person name="Ordonez G.R."/>
            <person name="Eichler E.E."/>
            <person name="Chen L."/>
            <person name="Cheng Z."/>
            <person name="Deakin J.E."/>
            <person name="Alsop A."/>
            <person name="Thompson K."/>
            <person name="Kirby P."/>
            <person name="Papenfuss A.T."/>
            <person name="Wakefield M.J."/>
            <person name="Olender T."/>
            <person name="Lancet D."/>
            <person name="Huttley G.A."/>
            <person name="Smit A.F."/>
            <person name="Pask A."/>
            <person name="Temple-Smith P."/>
            <person name="Batzer M.A."/>
            <person name="Walker J.A."/>
            <person name="Konkel M.K."/>
            <person name="Harris R.S."/>
            <person name="Whittington C.M."/>
            <person name="Wong E.S."/>
            <person name="Gemmell N.J."/>
            <person name="Buschiazzo E."/>
            <person name="Vargas Jentzsch I.M."/>
            <person name="Merkel A."/>
            <person name="Schmitz J."/>
            <person name="Zemann A."/>
            <person name="Churakov G."/>
            <person name="Kriegs J.O."/>
            <person name="Brosius J."/>
            <person name="Murchison E.P."/>
            <person name="Sachidanandam R."/>
            <person name="Smith C."/>
            <person name="Hannon G.J."/>
            <person name="Tsend-Ayush E."/>
            <person name="McMillan D."/>
            <person name="Attenborough R."/>
            <person name="Rens W."/>
            <person name="Ferguson-Smith M."/>
            <person name="Lefevre C.M."/>
            <person name="Sharp J.A."/>
            <person name="Nicholas K.R."/>
            <person name="Ray D.A."/>
            <person name="Kube M."/>
            <person name="Reinhardt R."/>
            <person name="Pringle T.H."/>
            <person name="Taylor J."/>
            <person name="Jones R.C."/>
            <person name="Nixon B."/>
            <person name="Dacheux J.L."/>
            <person name="Niwa H."/>
            <person name="Sekita Y."/>
            <person name="Huang X."/>
            <person name="Stark A."/>
            <person name="Kheradpour P."/>
            <person name="Kellis M."/>
            <person name="Flicek P."/>
            <person name="Chen Y."/>
            <person name="Webber C."/>
            <person name="Hardison R."/>
            <person name="Nelson J."/>
            <person name="Hallsworth-Pepin K."/>
            <person name="Delehaunty K."/>
            <person name="Markovic C."/>
            <person name="Minx P."/>
            <person name="Feng Y."/>
            <person name="Kremitzki C."/>
            <person name="Mitreva M."/>
            <person name="Glasscock J."/>
            <person name="Wylie T."/>
            <person name="Wohldmann P."/>
            <person name="Thiru P."/>
            <person name="Nhan M.N."/>
            <person name="Pohl C.S."/>
            <person name="Smith S.M."/>
            <person name="Hou S."/>
            <person name="Nefedov M."/>
            <person name="de Jong P.J."/>
            <person name="Renfree M.B."/>
            <person name="Mardis E.R."/>
            <person name="Wilson R.K."/>
        </authorList>
    </citation>
    <scope>NUCLEOTIDE SEQUENCE [LARGE SCALE GENOMIC DNA]</scope>
    <source>
        <strain evidence="9 10">Glennie</strain>
    </source>
</reference>
<keyword evidence="5" id="KW-0158">Chromosome</keyword>
<evidence type="ECO:0000256" key="4">
    <source>
        <dbReference type="ARBA" id="ARBA00016395"/>
    </source>
</evidence>
<evidence type="ECO:0000256" key="2">
    <source>
        <dbReference type="ARBA" id="ARBA00004584"/>
    </source>
</evidence>
<keyword evidence="10" id="KW-1185">Reference proteome</keyword>
<comment type="subcellular location">
    <subcellularLocation>
        <location evidence="2">Chromosome</location>
        <location evidence="2">Centromere</location>
    </subcellularLocation>
    <subcellularLocation>
        <location evidence="1">Nucleus</location>
    </subcellularLocation>
</comment>
<dbReference type="AlphaFoldDB" id="A0A6I8PDL8"/>
<dbReference type="Pfam" id="PF09496">
    <property type="entry name" value="CENP-O"/>
    <property type="match status" value="1"/>
</dbReference>
<comment type="similarity">
    <text evidence="3">Belongs to the CENP-O/MCM21 family.</text>
</comment>
<accession>A0A6I8PDL8</accession>